<organism evidence="1 2">
    <name type="scientific">Penicillium alfredii</name>
    <dbReference type="NCBI Taxonomy" id="1506179"/>
    <lineage>
        <taxon>Eukaryota</taxon>
        <taxon>Fungi</taxon>
        <taxon>Dikarya</taxon>
        <taxon>Ascomycota</taxon>
        <taxon>Pezizomycotina</taxon>
        <taxon>Eurotiomycetes</taxon>
        <taxon>Eurotiomycetidae</taxon>
        <taxon>Eurotiales</taxon>
        <taxon>Aspergillaceae</taxon>
        <taxon>Penicillium</taxon>
    </lineage>
</organism>
<comment type="caution">
    <text evidence="1">The sequence shown here is derived from an EMBL/GenBank/DDBJ whole genome shotgun (WGS) entry which is preliminary data.</text>
</comment>
<sequence length="276" mass="31926">MRLFLIPISTRRALIYARPLRRDAAKELSLLDKATTKAAQTWASWEEAEKGWKKHLVSWGNRVQQRIPFEEWGLKSIPSLNAQRRLDETHGKNKIDVLFPGNSVRLDNIPTVLHTIATERQDLHRRKMWWSFGFAPITAPFGLIPVIPNIPFFYLVYRGWSHWRALNGAKHLEFIVDKKLLNPVPLPELESLYAKRTSHALDDTEFEKPHSEILEDVEQSDDRLLLKMPDAKKLASILEAPELALEAERAIFQVGEQLKAQKERAKESQQNEKKNS</sequence>
<evidence type="ECO:0000313" key="1">
    <source>
        <dbReference type="EMBL" id="KAJ5091548.1"/>
    </source>
</evidence>
<evidence type="ECO:0000313" key="2">
    <source>
        <dbReference type="Proteomes" id="UP001141434"/>
    </source>
</evidence>
<evidence type="ECO:0008006" key="3">
    <source>
        <dbReference type="Google" id="ProtNLM"/>
    </source>
</evidence>
<protein>
    <recommendedName>
        <fullName evidence="3">Mitochondrial K+-H+ exchange-related-domain-containing protein</fullName>
    </recommendedName>
</protein>
<name>A0A9W9F0V2_9EURO</name>
<dbReference type="OrthoDB" id="5562676at2759"/>
<dbReference type="GO" id="GO:0005743">
    <property type="term" value="C:mitochondrial inner membrane"/>
    <property type="evidence" value="ECO:0007669"/>
    <property type="project" value="TreeGrafter"/>
</dbReference>
<accession>A0A9W9F0V2</accession>
<dbReference type="PANTHER" id="PTHR28062:SF1">
    <property type="entry name" value="TRANSMEMBRANE PROTEIN"/>
    <property type="match status" value="1"/>
</dbReference>
<dbReference type="GO" id="GO:0006813">
    <property type="term" value="P:potassium ion transport"/>
    <property type="evidence" value="ECO:0007669"/>
    <property type="project" value="TreeGrafter"/>
</dbReference>
<reference evidence="1" key="2">
    <citation type="journal article" date="2023" name="IMA Fungus">
        <title>Comparative genomic study of the Penicillium genus elucidates a diverse pangenome and 15 lateral gene transfer events.</title>
        <authorList>
            <person name="Petersen C."/>
            <person name="Sorensen T."/>
            <person name="Nielsen M.R."/>
            <person name="Sondergaard T.E."/>
            <person name="Sorensen J.L."/>
            <person name="Fitzpatrick D.A."/>
            <person name="Frisvad J.C."/>
            <person name="Nielsen K.L."/>
        </authorList>
    </citation>
    <scope>NUCLEOTIDE SEQUENCE</scope>
    <source>
        <strain evidence="1">IBT 34128</strain>
    </source>
</reference>
<keyword evidence="2" id="KW-1185">Reference proteome</keyword>
<dbReference type="Pfam" id="PF10173">
    <property type="entry name" value="Mit_KHE1"/>
    <property type="match status" value="1"/>
</dbReference>
<dbReference type="GO" id="GO:1902600">
    <property type="term" value="P:proton transmembrane transport"/>
    <property type="evidence" value="ECO:0007669"/>
    <property type="project" value="TreeGrafter"/>
</dbReference>
<dbReference type="GeneID" id="81396115"/>
<gene>
    <name evidence="1" type="ORF">NUU61_006418</name>
</gene>
<reference evidence="1" key="1">
    <citation type="submission" date="2022-11" db="EMBL/GenBank/DDBJ databases">
        <authorList>
            <person name="Petersen C."/>
        </authorList>
    </citation>
    <scope>NUCLEOTIDE SEQUENCE</scope>
    <source>
        <strain evidence="1">IBT 34128</strain>
    </source>
</reference>
<dbReference type="InterPro" id="IPR018786">
    <property type="entry name" value="Mit_KHE1"/>
</dbReference>
<dbReference type="RefSeq" id="XP_056509746.1">
    <property type="nucleotide sequence ID" value="XM_056656946.1"/>
</dbReference>
<dbReference type="PANTHER" id="PTHR28062">
    <property type="entry name" value="K+-H+ EXCHANGE-LIKE PROTEIN"/>
    <property type="match status" value="1"/>
</dbReference>
<dbReference type="AlphaFoldDB" id="A0A9W9F0V2"/>
<dbReference type="EMBL" id="JAPMSZ010000009">
    <property type="protein sequence ID" value="KAJ5091548.1"/>
    <property type="molecule type" value="Genomic_DNA"/>
</dbReference>
<proteinExistence type="predicted"/>
<dbReference type="Proteomes" id="UP001141434">
    <property type="component" value="Unassembled WGS sequence"/>
</dbReference>